<dbReference type="EMBL" id="CAJNOH010000373">
    <property type="protein sequence ID" value="CAF1018693.1"/>
    <property type="molecule type" value="Genomic_DNA"/>
</dbReference>
<evidence type="ECO:0000313" key="2">
    <source>
        <dbReference type="EMBL" id="CAF1018693.1"/>
    </source>
</evidence>
<feature type="chain" id="PRO_5036225810" evidence="1">
    <location>
        <begin position="20"/>
        <end position="338"/>
    </location>
</feature>
<dbReference type="EMBL" id="CAJNOL010000607">
    <property type="protein sequence ID" value="CAF1135975.1"/>
    <property type="molecule type" value="Genomic_DNA"/>
</dbReference>
<dbReference type="EMBL" id="CAJNOL010000594">
    <property type="protein sequence ID" value="CAF1130437.1"/>
    <property type="molecule type" value="Genomic_DNA"/>
</dbReference>
<dbReference type="AlphaFoldDB" id="A0A814RQ92"/>
<keyword evidence="1" id="KW-0732">Signal</keyword>
<accession>A0A814RQ92</accession>
<dbReference type="Proteomes" id="UP000663882">
    <property type="component" value="Unassembled WGS sequence"/>
</dbReference>
<evidence type="ECO:0000313" key="3">
    <source>
        <dbReference type="EMBL" id="CAF1130437.1"/>
    </source>
</evidence>
<evidence type="ECO:0000313" key="5">
    <source>
        <dbReference type="EMBL" id="CAF1242446.1"/>
    </source>
</evidence>
<evidence type="ECO:0000256" key="1">
    <source>
        <dbReference type="SAM" id="SignalP"/>
    </source>
</evidence>
<dbReference type="Proteomes" id="UP000663870">
    <property type="component" value="Unassembled WGS sequence"/>
</dbReference>
<organism evidence="4 6">
    <name type="scientific">Rotaria sordida</name>
    <dbReference type="NCBI Taxonomy" id="392033"/>
    <lineage>
        <taxon>Eukaryota</taxon>
        <taxon>Metazoa</taxon>
        <taxon>Spiralia</taxon>
        <taxon>Gnathifera</taxon>
        <taxon>Rotifera</taxon>
        <taxon>Eurotatoria</taxon>
        <taxon>Bdelloidea</taxon>
        <taxon>Philodinida</taxon>
        <taxon>Philodinidae</taxon>
        <taxon>Rotaria</taxon>
    </lineage>
</organism>
<protein>
    <submittedName>
        <fullName evidence="4">Uncharacterized protein</fullName>
    </submittedName>
</protein>
<comment type="caution">
    <text evidence="4">The sequence shown here is derived from an EMBL/GenBank/DDBJ whole genome shotgun (WGS) entry which is preliminary data.</text>
</comment>
<gene>
    <name evidence="3" type="ORF">JXQ802_LOCUS20673</name>
    <name evidence="4" type="ORF">JXQ802_LOCUS20956</name>
    <name evidence="2" type="ORF">PYM288_LOCUS15496</name>
    <name evidence="5" type="ORF">RFH988_LOCUS26739</name>
</gene>
<reference evidence="4" key="1">
    <citation type="submission" date="2021-02" db="EMBL/GenBank/DDBJ databases">
        <authorList>
            <person name="Nowell W R."/>
        </authorList>
    </citation>
    <scope>NUCLEOTIDE SEQUENCE</scope>
</reference>
<dbReference type="EMBL" id="CAJNOO010002170">
    <property type="protein sequence ID" value="CAF1242446.1"/>
    <property type="molecule type" value="Genomic_DNA"/>
</dbReference>
<dbReference type="OrthoDB" id="10034181at2759"/>
<feature type="signal peptide" evidence="1">
    <location>
        <begin position="1"/>
        <end position="19"/>
    </location>
</feature>
<sequence length="338" mass="41055">MIFELLLLLFISIPKNIFGIYCIYSEESFQWSFDEFDYDKLKDKIDHFPVYDYNDDNIDMCRVEIYIDYQYRSILISFGDSFQWSQLDNGEARLDFLIIFNNNNIQVEYYNVLEYACYDKDQCNKLFVYHHINWLKQIDYTLFQTHLRSILFYNSNQTEYCFIDKVKLLKCETNICSGKYSSYHKNYLFECHENSESLVEVHITTDMKLIEENILNKNKIYILEHKIIRYTCMFNKCNDQYLTDKLINIVEEYFQLSLMRDAFFNYSFINKQEFYLFHYSNLSYQTTSNTDKREYLPSISIINDYLFNNLSNNKSHLSIFIILTLLYLNIIDHLFKQI</sequence>
<evidence type="ECO:0000313" key="6">
    <source>
        <dbReference type="Proteomes" id="UP000663870"/>
    </source>
</evidence>
<proteinExistence type="predicted"/>
<name>A0A814RQ92_9BILA</name>
<dbReference type="Proteomes" id="UP000663854">
    <property type="component" value="Unassembled WGS sequence"/>
</dbReference>
<evidence type="ECO:0000313" key="4">
    <source>
        <dbReference type="EMBL" id="CAF1135975.1"/>
    </source>
</evidence>
<keyword evidence="6" id="KW-1185">Reference proteome</keyword>